<dbReference type="InterPro" id="IPR049450">
    <property type="entry name" value="ACOT8-like_C"/>
</dbReference>
<proteinExistence type="predicted"/>
<dbReference type="InterPro" id="IPR029069">
    <property type="entry name" value="HotDog_dom_sf"/>
</dbReference>
<dbReference type="STRING" id="1249101.BST21_22735"/>
<keyword evidence="4" id="KW-1185">Reference proteome</keyword>
<evidence type="ECO:0000259" key="1">
    <source>
        <dbReference type="Pfam" id="PF13622"/>
    </source>
</evidence>
<dbReference type="KEGG" id="mcee:MCEL_06410"/>
<protein>
    <submittedName>
        <fullName evidence="3">Thioesterase</fullName>
    </submittedName>
</protein>
<dbReference type="Gene3D" id="2.40.160.210">
    <property type="entry name" value="Acyl-CoA thioesterase, double hotdog domain"/>
    <property type="match status" value="1"/>
</dbReference>
<dbReference type="InterPro" id="IPR049449">
    <property type="entry name" value="TesB_ACOT8-like_N"/>
</dbReference>
<reference evidence="3 4" key="1">
    <citation type="journal article" date="2019" name="Emerg. Microbes Infect.">
        <title>Comprehensive subspecies identification of 175 nontuberculous mycobacteria species based on 7547 genomic profiles.</title>
        <authorList>
            <person name="Matsumoto Y."/>
            <person name="Kinjo T."/>
            <person name="Motooka D."/>
            <person name="Nabeya D."/>
            <person name="Jung N."/>
            <person name="Uechi K."/>
            <person name="Horii T."/>
            <person name="Iida T."/>
            <person name="Fujita J."/>
            <person name="Nakamura S."/>
        </authorList>
    </citation>
    <scope>NUCLEOTIDE SEQUENCE [LARGE SCALE GENOMIC DNA]</scope>
    <source>
        <strain evidence="3 4">JCM 18439</strain>
    </source>
</reference>
<dbReference type="Pfam" id="PF20789">
    <property type="entry name" value="4HBT_3C"/>
    <property type="match status" value="1"/>
</dbReference>
<dbReference type="RefSeq" id="WP_083007034.1">
    <property type="nucleotide sequence ID" value="NZ_AP022591.1"/>
</dbReference>
<sequence length="273" mass="29503">MTTEPAYFSPTADGGLMPTRFAQSHWGDDHLNGPAIVGLAAQALENHHGSAEFMPTRLTVDLFRAARNVPTTVEVRLIRDGRRVRNAECDVVQDGRPVAHATLVQYRRSSQPPGQQWATPDSVPELPQPDDALAPYIGSDDGGWTRSPAAHQNTSRKRFYFSSANIIAGEKVSSFVRAVTVAESTSLVTNLGTDGIGYINGDLTVAMARLPVDDWILVQGDSHWAADGIAVGTATLFDRQGAFGSGMVTAVANPSAQIDFRNRPFPRGEINYE</sequence>
<dbReference type="Pfam" id="PF13622">
    <property type="entry name" value="4HBT_3"/>
    <property type="match status" value="1"/>
</dbReference>
<evidence type="ECO:0000313" key="4">
    <source>
        <dbReference type="Proteomes" id="UP000466431"/>
    </source>
</evidence>
<accession>A0A1X0BK86</accession>
<dbReference type="AlphaFoldDB" id="A0A1X0BK86"/>
<feature type="domain" description="Acyl-CoA thioesterase-like N-terminal HotDog" evidence="1">
    <location>
        <begin position="24"/>
        <end position="104"/>
    </location>
</feature>
<gene>
    <name evidence="3" type="ORF">MCEL_06410</name>
</gene>
<dbReference type="OrthoDB" id="4968093at2"/>
<dbReference type="InterPro" id="IPR042171">
    <property type="entry name" value="Acyl-CoA_hotdog"/>
</dbReference>
<name>A0A1X0BK86_MYCCF</name>
<evidence type="ECO:0000259" key="2">
    <source>
        <dbReference type="Pfam" id="PF20789"/>
    </source>
</evidence>
<organism evidence="3 4">
    <name type="scientific">Mycolicibacterium celeriflavum</name>
    <name type="common">Mycobacterium celeriflavum</name>
    <dbReference type="NCBI Taxonomy" id="1249101"/>
    <lineage>
        <taxon>Bacteria</taxon>
        <taxon>Bacillati</taxon>
        <taxon>Actinomycetota</taxon>
        <taxon>Actinomycetes</taxon>
        <taxon>Mycobacteriales</taxon>
        <taxon>Mycobacteriaceae</taxon>
        <taxon>Mycolicibacterium</taxon>
    </lineage>
</organism>
<dbReference type="EMBL" id="AP022591">
    <property type="protein sequence ID" value="BBY42346.1"/>
    <property type="molecule type" value="Genomic_DNA"/>
</dbReference>
<evidence type="ECO:0000313" key="3">
    <source>
        <dbReference type="EMBL" id="BBY42346.1"/>
    </source>
</evidence>
<dbReference type="Proteomes" id="UP000466431">
    <property type="component" value="Chromosome"/>
</dbReference>
<feature type="domain" description="Acyl-CoA thioesterase-like C-terminal" evidence="2">
    <location>
        <begin position="122"/>
        <end position="242"/>
    </location>
</feature>
<dbReference type="SUPFAM" id="SSF54637">
    <property type="entry name" value="Thioesterase/thiol ester dehydrase-isomerase"/>
    <property type="match status" value="2"/>
</dbReference>